<dbReference type="Pfam" id="PF05994">
    <property type="entry name" value="FragX_IP"/>
    <property type="match status" value="1"/>
</dbReference>
<name>A0A7R9QZL5_9ACAR</name>
<dbReference type="PRINTS" id="PR01698">
    <property type="entry name" value="CYTOFMRPINTP"/>
</dbReference>
<dbReference type="EMBL" id="CAJPVJ010036912">
    <property type="protein sequence ID" value="CAG2181354.1"/>
    <property type="molecule type" value="Genomic_DNA"/>
</dbReference>
<sequence>MSLPWILTDQILKTKDPSLMECVLFPLDLYNDSAHYALTKFKKQFLYDEVEAEVNLCFDQFVYKLSEQIFAYYKHLAGSILLDKRFRSEAAALNIKFAWPQANRYDTLLKQRHLQLLGRTIDLNRLIAQRLNASMLKSLELAISRFEGSDLTAIIELESLITLNKFSHKLLSKNIDLDPFDSLLREANHNVSAPYGRITLHVFWELNYDFLLTYCFNSSTQRFIKMPEKAPNLTPHLN</sequence>
<feature type="non-terminal residue" evidence="2">
    <location>
        <position position="1"/>
    </location>
</feature>
<evidence type="ECO:0000313" key="1">
    <source>
        <dbReference type="EMBL" id="CAD7664217.1"/>
    </source>
</evidence>
<evidence type="ECO:0000313" key="3">
    <source>
        <dbReference type="Proteomes" id="UP000728032"/>
    </source>
</evidence>
<dbReference type="OrthoDB" id="10265867at2759"/>
<gene>
    <name evidence="1" type="ORF">ONB1V03_LOCUS20775</name>
    <name evidence="2" type="ORF">ONB1V03_LOCUS20785</name>
</gene>
<protein>
    <submittedName>
        <fullName evidence="2">Uncharacterized protein</fullName>
    </submittedName>
</protein>
<dbReference type="AlphaFoldDB" id="A0A7R9QZL5"/>
<keyword evidence="3" id="KW-1185">Reference proteome</keyword>
<dbReference type="GO" id="GO:0030833">
    <property type="term" value="P:regulation of actin filament polymerization"/>
    <property type="evidence" value="ECO:0007669"/>
    <property type="project" value="InterPro"/>
</dbReference>
<organism evidence="2">
    <name type="scientific">Oppiella nova</name>
    <dbReference type="NCBI Taxonomy" id="334625"/>
    <lineage>
        <taxon>Eukaryota</taxon>
        <taxon>Metazoa</taxon>
        <taxon>Ecdysozoa</taxon>
        <taxon>Arthropoda</taxon>
        <taxon>Chelicerata</taxon>
        <taxon>Arachnida</taxon>
        <taxon>Acari</taxon>
        <taxon>Acariformes</taxon>
        <taxon>Sarcoptiformes</taxon>
        <taxon>Oribatida</taxon>
        <taxon>Brachypylina</taxon>
        <taxon>Oppioidea</taxon>
        <taxon>Oppiidae</taxon>
        <taxon>Oppiella</taxon>
    </lineage>
</organism>
<evidence type="ECO:0000313" key="2">
    <source>
        <dbReference type="EMBL" id="CAD7664227.1"/>
    </source>
</evidence>
<dbReference type="InterPro" id="IPR008081">
    <property type="entry name" value="Cytoplasmic_FMR1-int"/>
</dbReference>
<dbReference type="EMBL" id="OC951737">
    <property type="protein sequence ID" value="CAD7664217.1"/>
    <property type="molecule type" value="Genomic_DNA"/>
</dbReference>
<dbReference type="GO" id="GO:0031267">
    <property type="term" value="F:small GTPase binding"/>
    <property type="evidence" value="ECO:0007669"/>
    <property type="project" value="InterPro"/>
</dbReference>
<reference evidence="2" key="1">
    <citation type="submission" date="2020-11" db="EMBL/GenBank/DDBJ databases">
        <authorList>
            <person name="Tran Van P."/>
        </authorList>
    </citation>
    <scope>NUCLEOTIDE SEQUENCE</scope>
</reference>
<dbReference type="Proteomes" id="UP000728032">
    <property type="component" value="Unassembled WGS sequence"/>
</dbReference>
<dbReference type="PIRSF" id="PIRSF008153">
    <property type="entry name" value="FMR1_interacting"/>
    <property type="match status" value="1"/>
</dbReference>
<dbReference type="PANTHER" id="PTHR12195">
    <property type="entry name" value="CYTOPLASMIC FMR1-INTERACTING PROTEIN-RELATED"/>
    <property type="match status" value="1"/>
</dbReference>
<dbReference type="EMBL" id="CAJPVJ010036963">
    <property type="protein sequence ID" value="CAG2181364.1"/>
    <property type="molecule type" value="Genomic_DNA"/>
</dbReference>
<accession>A0A7R9QZL5</accession>
<proteinExistence type="predicted"/>
<dbReference type="EMBL" id="OC951788">
    <property type="protein sequence ID" value="CAD7664227.1"/>
    <property type="molecule type" value="Genomic_DNA"/>
</dbReference>